<sequence>MKLPEFSTVFSRPKLLAALTAGVALLLLVAVGIYGLATGPRQPEPPAPTTAQTPNPTPTAPDEPTEQPEADGVVRQPVVPPVEGSADPETFARNVATALFEWDTASGFMPLDYTSALLDVGDPTGAEQAGLASDVAAYLPTREAWTQLRQHSTRQHLSIDEVYVPEAWEEAQSQAQPGQITEGTVAYTITGTRHRDGTWNDEPVTSEHEVSFTVFIVCAPAYETCHLLRLSELDNPLT</sequence>
<name>A0A7K1UKL5_9MICC</name>
<feature type="region of interest" description="Disordered" evidence="1">
    <location>
        <begin position="40"/>
        <end position="87"/>
    </location>
</feature>
<gene>
    <name evidence="2" type="ORF">GNZ21_11675</name>
</gene>
<evidence type="ECO:0000256" key="1">
    <source>
        <dbReference type="SAM" id="MobiDB-lite"/>
    </source>
</evidence>
<comment type="caution">
    <text evidence="2">The sequence shown here is derived from an EMBL/GenBank/DDBJ whole genome shotgun (WGS) entry which is preliminary data.</text>
</comment>
<evidence type="ECO:0000313" key="3">
    <source>
        <dbReference type="Proteomes" id="UP000460157"/>
    </source>
</evidence>
<reference evidence="2 3" key="1">
    <citation type="submission" date="2019-12" db="EMBL/GenBank/DDBJ databases">
        <title>Nesterenkonia muleiensis sp. nov., a novel actinobacterium isolated from sap of Populus euphratica.</title>
        <authorList>
            <person name="Wang R."/>
        </authorList>
    </citation>
    <scope>NUCLEOTIDE SEQUENCE [LARGE SCALE GENOMIC DNA]</scope>
    <source>
        <strain evidence="2 3">F10</strain>
    </source>
</reference>
<protein>
    <submittedName>
        <fullName evidence="2">Uncharacterized protein</fullName>
    </submittedName>
</protein>
<dbReference type="Proteomes" id="UP000460157">
    <property type="component" value="Unassembled WGS sequence"/>
</dbReference>
<dbReference type="RefSeq" id="WP_157324555.1">
    <property type="nucleotide sequence ID" value="NZ_BMFX01000021.1"/>
</dbReference>
<dbReference type="OrthoDB" id="3239891at2"/>
<evidence type="ECO:0000313" key="2">
    <source>
        <dbReference type="EMBL" id="MVT27010.1"/>
    </source>
</evidence>
<dbReference type="AlphaFoldDB" id="A0A7K1UKL5"/>
<organism evidence="2 3">
    <name type="scientific">Nesterenkonia alkaliphila</name>
    <dbReference type="NCBI Taxonomy" id="1463631"/>
    <lineage>
        <taxon>Bacteria</taxon>
        <taxon>Bacillati</taxon>
        <taxon>Actinomycetota</taxon>
        <taxon>Actinomycetes</taxon>
        <taxon>Micrococcales</taxon>
        <taxon>Micrococcaceae</taxon>
        <taxon>Nesterenkonia</taxon>
    </lineage>
</organism>
<dbReference type="EMBL" id="WRPM01000085">
    <property type="protein sequence ID" value="MVT27010.1"/>
    <property type="molecule type" value="Genomic_DNA"/>
</dbReference>
<keyword evidence="3" id="KW-1185">Reference proteome</keyword>
<proteinExistence type="predicted"/>
<accession>A0A7K1UKL5</accession>